<evidence type="ECO:0000313" key="4">
    <source>
        <dbReference type="EMBL" id="VDD94033.1"/>
    </source>
</evidence>
<dbReference type="STRING" id="51028.A0A0N4VF62"/>
<dbReference type="WBParaSite" id="EVEC_0000937401-mRNA-1">
    <property type="protein sequence ID" value="EVEC_0000937401-mRNA-1"/>
    <property type="gene ID" value="EVEC_0000937401"/>
</dbReference>
<accession>A0A0N4VF62</accession>
<keyword evidence="3" id="KW-0732">Signal</keyword>
<protein>
    <submittedName>
        <fullName evidence="6">Conserved secreted protein</fullName>
    </submittedName>
</protein>
<dbReference type="GO" id="GO:0006309">
    <property type="term" value="P:apoptotic DNA fragmentation"/>
    <property type="evidence" value="ECO:0007669"/>
    <property type="project" value="TreeGrafter"/>
</dbReference>
<evidence type="ECO:0000256" key="3">
    <source>
        <dbReference type="SAM" id="SignalP"/>
    </source>
</evidence>
<dbReference type="PANTHER" id="PTHR10858:SF30">
    <property type="entry name" value="CELL-DEATH-RELATED NUCLEASE 7"/>
    <property type="match status" value="1"/>
</dbReference>
<dbReference type="OrthoDB" id="10261598at2759"/>
<feature type="chain" id="PRO_5043122882" evidence="3">
    <location>
        <begin position="19"/>
        <end position="220"/>
    </location>
</feature>
<reference evidence="4 5" key="2">
    <citation type="submission" date="2018-10" db="EMBL/GenBank/DDBJ databases">
        <authorList>
            <consortium name="Pathogen Informatics"/>
        </authorList>
    </citation>
    <scope>NUCLEOTIDE SEQUENCE [LARGE SCALE GENOMIC DNA]</scope>
</reference>
<evidence type="ECO:0000256" key="2">
    <source>
        <dbReference type="ARBA" id="ARBA00022801"/>
    </source>
</evidence>
<dbReference type="Pfam" id="PF03265">
    <property type="entry name" value="DNase_II"/>
    <property type="match status" value="2"/>
</dbReference>
<keyword evidence="2" id="KW-0378">Hydrolase</keyword>
<dbReference type="PANTHER" id="PTHR10858">
    <property type="entry name" value="DEOXYRIBONUCLEASE II"/>
    <property type="match status" value="1"/>
</dbReference>
<evidence type="ECO:0000313" key="6">
    <source>
        <dbReference type="WBParaSite" id="EVEC_0000937401-mRNA-1"/>
    </source>
</evidence>
<evidence type="ECO:0000313" key="5">
    <source>
        <dbReference type="Proteomes" id="UP000274131"/>
    </source>
</evidence>
<organism evidence="6">
    <name type="scientific">Enterobius vermicularis</name>
    <name type="common">Human pinworm</name>
    <dbReference type="NCBI Taxonomy" id="51028"/>
    <lineage>
        <taxon>Eukaryota</taxon>
        <taxon>Metazoa</taxon>
        <taxon>Ecdysozoa</taxon>
        <taxon>Nematoda</taxon>
        <taxon>Chromadorea</taxon>
        <taxon>Rhabditida</taxon>
        <taxon>Spirurina</taxon>
        <taxon>Oxyuridomorpha</taxon>
        <taxon>Oxyuroidea</taxon>
        <taxon>Oxyuridae</taxon>
        <taxon>Enterobius</taxon>
    </lineage>
</organism>
<dbReference type="InterPro" id="IPR004947">
    <property type="entry name" value="DNase_II"/>
</dbReference>
<name>A0A0N4VF62_ENTVE</name>
<evidence type="ECO:0000256" key="1">
    <source>
        <dbReference type="ARBA" id="ARBA00007527"/>
    </source>
</evidence>
<dbReference type="EMBL" id="UXUI01009609">
    <property type="protein sequence ID" value="VDD94033.1"/>
    <property type="molecule type" value="Genomic_DNA"/>
</dbReference>
<feature type="signal peptide" evidence="3">
    <location>
        <begin position="1"/>
        <end position="18"/>
    </location>
</feature>
<dbReference type="AlphaFoldDB" id="A0A0N4VF62"/>
<sequence length="220" mass="25154">MVIIKLLVFLTFLQQALAEISCRNADGEPVDWFVGYKLPKLIDTEHMGNEFVYIDPLKPTWAKPEDTTSVNSTIGQTLQQYYSNENDSELFYMMYNDEHADGKADSIVGTRKVQWCLTMRPDSGLYTVFRSRHFTCTMPSIYNSQISLEMAVNYPDMQNVLAKKSLSRSAKVYWIAEQLPSVAGFPFTVFGKHKKFNADLYADLVATNTSSSYFTEIWPN</sequence>
<dbReference type="GO" id="GO:0004531">
    <property type="term" value="F:deoxyribonuclease II activity"/>
    <property type="evidence" value="ECO:0007669"/>
    <property type="project" value="InterPro"/>
</dbReference>
<dbReference type="Proteomes" id="UP000274131">
    <property type="component" value="Unassembled WGS sequence"/>
</dbReference>
<reference evidence="6" key="1">
    <citation type="submission" date="2017-02" db="UniProtKB">
        <authorList>
            <consortium name="WormBaseParasite"/>
        </authorList>
    </citation>
    <scope>IDENTIFICATION</scope>
</reference>
<comment type="similarity">
    <text evidence="1">Belongs to the DNase II family.</text>
</comment>
<keyword evidence="5" id="KW-1185">Reference proteome</keyword>
<gene>
    <name evidence="4" type="ORF">EVEC_LOCUS8784</name>
</gene>
<proteinExistence type="inferred from homology"/>